<organism evidence="3 4">
    <name type="scientific">Qiania dongpingensis</name>
    <dbReference type="NCBI Taxonomy" id="2763669"/>
    <lineage>
        <taxon>Bacteria</taxon>
        <taxon>Bacillati</taxon>
        <taxon>Bacillota</taxon>
        <taxon>Clostridia</taxon>
        <taxon>Lachnospirales</taxon>
        <taxon>Lachnospiraceae</taxon>
        <taxon>Qiania</taxon>
    </lineage>
</organism>
<dbReference type="Pfam" id="PF07508">
    <property type="entry name" value="Recombinase"/>
    <property type="match status" value="1"/>
</dbReference>
<gene>
    <name evidence="3" type="ORF">H9Q78_06460</name>
</gene>
<dbReference type="Gene3D" id="3.90.1750.20">
    <property type="entry name" value="Putative Large Serine Recombinase, Chain B, Domain 2"/>
    <property type="match status" value="1"/>
</dbReference>
<dbReference type="EMBL" id="CP060634">
    <property type="protein sequence ID" value="QNM06753.1"/>
    <property type="molecule type" value="Genomic_DNA"/>
</dbReference>
<feature type="domain" description="Resolvase/invertase-type recombinase catalytic" evidence="1">
    <location>
        <begin position="30"/>
        <end position="178"/>
    </location>
</feature>
<dbReference type="PROSITE" id="PS51736">
    <property type="entry name" value="RECOMBINASES_3"/>
    <property type="match status" value="1"/>
</dbReference>
<dbReference type="GO" id="GO:0003677">
    <property type="term" value="F:DNA binding"/>
    <property type="evidence" value="ECO:0007669"/>
    <property type="project" value="InterPro"/>
</dbReference>
<accession>A0A7G9G7H1</accession>
<evidence type="ECO:0000259" key="2">
    <source>
        <dbReference type="PROSITE" id="PS51737"/>
    </source>
</evidence>
<evidence type="ECO:0000259" key="1">
    <source>
        <dbReference type="PROSITE" id="PS51736"/>
    </source>
</evidence>
<dbReference type="InterPro" id="IPR011109">
    <property type="entry name" value="DNA_bind_recombinase_dom"/>
</dbReference>
<dbReference type="PANTHER" id="PTHR30461">
    <property type="entry name" value="DNA-INVERTASE FROM LAMBDOID PROPHAGE"/>
    <property type="match status" value="1"/>
</dbReference>
<dbReference type="SUPFAM" id="SSF53041">
    <property type="entry name" value="Resolvase-like"/>
    <property type="match status" value="1"/>
</dbReference>
<reference evidence="3 4" key="1">
    <citation type="submission" date="2020-08" db="EMBL/GenBank/DDBJ databases">
        <authorList>
            <person name="Liu C."/>
            <person name="Sun Q."/>
        </authorList>
    </citation>
    <scope>NUCLEOTIDE SEQUENCE [LARGE SCALE GENOMIC DNA]</scope>
    <source>
        <strain evidence="3 4">NSJ-38</strain>
    </source>
</reference>
<dbReference type="InterPro" id="IPR038109">
    <property type="entry name" value="DNA_bind_recomb_sf"/>
</dbReference>
<dbReference type="GO" id="GO:0000150">
    <property type="term" value="F:DNA strand exchange activity"/>
    <property type="evidence" value="ECO:0007669"/>
    <property type="project" value="InterPro"/>
</dbReference>
<sequence length="340" mass="38380">MIYESDLSTCGNKWKFLADNDRKERNKNYSVGLYMRLSKDDGESLESSSITNQRKLLLSFAKSHGLSVFDEYVDDGFSGTNFNRPAFRRMLKDIEARKINMILAKDLSRLGRDYIMTGQYTEVYFPSRRVRFIAVNDNFDSDSPDSDIAPFKNVVNEMYARDTSRKIRSAFLVRMQEGSYVGSLAPYGYRKDPEDKHHLLPDDEVSGVVKDIFSMAAGGMRPASIAADLNRRGILSPKAYRDSRSASSKEASPVSSWSARTITKLLRNPVYLGHMAQGRSRKISFKSTLTVKNPPEAWIRVENTHQALVSADIFLQAGVFLDSRRSTAAAEQDGRPSSYK</sequence>
<feature type="domain" description="Recombinase" evidence="2">
    <location>
        <begin position="186"/>
        <end position="327"/>
    </location>
</feature>
<dbReference type="AlphaFoldDB" id="A0A7G9G7H1"/>
<dbReference type="InterPro" id="IPR006119">
    <property type="entry name" value="Resolv_N"/>
</dbReference>
<dbReference type="Proteomes" id="UP000515823">
    <property type="component" value="Chromosome"/>
</dbReference>
<dbReference type="RefSeq" id="WP_249304428.1">
    <property type="nucleotide sequence ID" value="NZ_CP060634.1"/>
</dbReference>
<dbReference type="InterPro" id="IPR050639">
    <property type="entry name" value="SSR_resolvase"/>
</dbReference>
<dbReference type="Pfam" id="PF00239">
    <property type="entry name" value="Resolvase"/>
    <property type="match status" value="1"/>
</dbReference>
<dbReference type="PANTHER" id="PTHR30461:SF23">
    <property type="entry name" value="DNA RECOMBINASE-RELATED"/>
    <property type="match status" value="1"/>
</dbReference>
<evidence type="ECO:0000313" key="4">
    <source>
        <dbReference type="Proteomes" id="UP000515823"/>
    </source>
</evidence>
<dbReference type="Gene3D" id="3.40.50.1390">
    <property type="entry name" value="Resolvase, N-terminal catalytic domain"/>
    <property type="match status" value="1"/>
</dbReference>
<evidence type="ECO:0000313" key="3">
    <source>
        <dbReference type="EMBL" id="QNM06753.1"/>
    </source>
</evidence>
<name>A0A7G9G7H1_9FIRM</name>
<dbReference type="InterPro" id="IPR036162">
    <property type="entry name" value="Resolvase-like_N_sf"/>
</dbReference>
<dbReference type="PROSITE" id="PS51737">
    <property type="entry name" value="RECOMBINASE_DNA_BIND"/>
    <property type="match status" value="1"/>
</dbReference>
<dbReference type="SMART" id="SM00857">
    <property type="entry name" value="Resolvase"/>
    <property type="match status" value="1"/>
</dbReference>
<dbReference type="KEGG" id="qdo:H9Q78_06460"/>
<dbReference type="CDD" id="cd03770">
    <property type="entry name" value="SR_TndX_transposase"/>
    <property type="match status" value="1"/>
</dbReference>
<keyword evidence="4" id="KW-1185">Reference proteome</keyword>
<protein>
    <submittedName>
        <fullName evidence="3">Recombinase family protein</fullName>
    </submittedName>
</protein>
<proteinExistence type="predicted"/>